<dbReference type="AlphaFoldDB" id="A0A9X3MRF7"/>
<evidence type="ECO:0000256" key="1">
    <source>
        <dbReference type="ARBA" id="ARBA00022692"/>
    </source>
</evidence>
<evidence type="ECO:0000259" key="7">
    <source>
        <dbReference type="PROSITE" id="PS50885"/>
    </source>
</evidence>
<dbReference type="PANTHER" id="PTHR32089:SF112">
    <property type="entry name" value="LYSOZYME-LIKE PROTEIN-RELATED"/>
    <property type="match status" value="1"/>
</dbReference>
<evidence type="ECO:0000256" key="3">
    <source>
        <dbReference type="ARBA" id="ARBA00023224"/>
    </source>
</evidence>
<dbReference type="Pfam" id="PF00672">
    <property type="entry name" value="HAMP"/>
    <property type="match status" value="1"/>
</dbReference>
<dbReference type="Gene3D" id="1.10.287.950">
    <property type="entry name" value="Methyl-accepting chemotaxis protein"/>
    <property type="match status" value="1"/>
</dbReference>
<dbReference type="PROSITE" id="PS50111">
    <property type="entry name" value="CHEMOTAXIS_TRANSDUC_2"/>
    <property type="match status" value="1"/>
</dbReference>
<dbReference type="GO" id="GO:0007165">
    <property type="term" value="P:signal transduction"/>
    <property type="evidence" value="ECO:0007669"/>
    <property type="project" value="UniProtKB-KW"/>
</dbReference>
<accession>A0A9X3MRF7</accession>
<gene>
    <name evidence="8" type="ORF">OM076_15090</name>
</gene>
<protein>
    <submittedName>
        <fullName evidence="8">Methyl-accepting chemotaxis protein</fullName>
    </submittedName>
</protein>
<keyword evidence="9" id="KW-1185">Reference proteome</keyword>
<evidence type="ECO:0000259" key="6">
    <source>
        <dbReference type="PROSITE" id="PS50111"/>
    </source>
</evidence>
<dbReference type="GO" id="GO:0004888">
    <property type="term" value="F:transmembrane signaling receptor activity"/>
    <property type="evidence" value="ECO:0007669"/>
    <property type="project" value="InterPro"/>
</dbReference>
<proteinExistence type="inferred from homology"/>
<dbReference type="GO" id="GO:0006935">
    <property type="term" value="P:chemotaxis"/>
    <property type="evidence" value="ECO:0007669"/>
    <property type="project" value="InterPro"/>
</dbReference>
<dbReference type="Proteomes" id="UP001149140">
    <property type="component" value="Unassembled WGS sequence"/>
</dbReference>
<evidence type="ECO:0000256" key="4">
    <source>
        <dbReference type="ARBA" id="ARBA00029447"/>
    </source>
</evidence>
<keyword evidence="2" id="KW-0472">Membrane</keyword>
<evidence type="ECO:0000313" key="8">
    <source>
        <dbReference type="EMBL" id="MDA0161601.1"/>
    </source>
</evidence>
<dbReference type="Pfam" id="PF00015">
    <property type="entry name" value="MCPsignal"/>
    <property type="match status" value="1"/>
</dbReference>
<comment type="similarity">
    <text evidence="4">Belongs to the methyl-accepting chemotaxis (MCP) protein family.</text>
</comment>
<comment type="caution">
    <text evidence="8">The sequence shown here is derived from an EMBL/GenBank/DDBJ whole genome shotgun (WGS) entry which is preliminary data.</text>
</comment>
<keyword evidence="1" id="KW-0812">Transmembrane</keyword>
<evidence type="ECO:0000256" key="2">
    <source>
        <dbReference type="ARBA" id="ARBA00022989"/>
    </source>
</evidence>
<evidence type="ECO:0000256" key="5">
    <source>
        <dbReference type="PROSITE-ProRule" id="PRU00284"/>
    </source>
</evidence>
<keyword evidence="3 5" id="KW-0807">Transducer</keyword>
<feature type="domain" description="HAMP" evidence="7">
    <location>
        <begin position="122"/>
        <end position="175"/>
    </location>
</feature>
<dbReference type="InterPro" id="IPR004089">
    <property type="entry name" value="MCPsignal_dom"/>
</dbReference>
<sequence length="396" mass="40855">MSLLRRASAPVASAPDPVAAELRSRLQSLNDHCLTNLVAGLDAMNRGDLTVHVAPATQPITTKSENPETQELVALFNSMLAKAQTALEGYNGVRETMRSALGDRSCLDDLQDRLNSMSDHCLTGLGEGLVAMADGDLTVIVHPATTPLPTARGAQLGSLGETFNVMLGKAQGGLEAYNATRTSVATMIERISETAGQVAGASEEMSATTQETGAAIENIARLSSGVAEGASRQVQSIESAQQINREAEALAQQAGRLAESGVALTSQISAISDQTNLLALNAAIEAARAGESGRGFAVVADEVRKLAESSSVTVRETEAAFHGLAESITNVSVCIERMSAATGDVVGIAREAGDATADVSAATEQSSASTQQIAASSDDLAQMASTLQGLVATFRL</sequence>
<evidence type="ECO:0000313" key="9">
    <source>
        <dbReference type="Proteomes" id="UP001149140"/>
    </source>
</evidence>
<keyword evidence="2" id="KW-1133">Transmembrane helix</keyword>
<dbReference type="InterPro" id="IPR004090">
    <property type="entry name" value="Chemotax_Me-accpt_rcpt"/>
</dbReference>
<dbReference type="InterPro" id="IPR003660">
    <property type="entry name" value="HAMP_dom"/>
</dbReference>
<dbReference type="SMART" id="SM00283">
    <property type="entry name" value="MA"/>
    <property type="match status" value="1"/>
</dbReference>
<organism evidence="8 9">
    <name type="scientific">Solirubrobacter ginsenosidimutans</name>
    <dbReference type="NCBI Taxonomy" id="490573"/>
    <lineage>
        <taxon>Bacteria</taxon>
        <taxon>Bacillati</taxon>
        <taxon>Actinomycetota</taxon>
        <taxon>Thermoleophilia</taxon>
        <taxon>Solirubrobacterales</taxon>
        <taxon>Solirubrobacteraceae</taxon>
        <taxon>Solirubrobacter</taxon>
    </lineage>
</organism>
<name>A0A9X3MRF7_9ACTN</name>
<dbReference type="EMBL" id="JAPDOD010000013">
    <property type="protein sequence ID" value="MDA0161601.1"/>
    <property type="molecule type" value="Genomic_DNA"/>
</dbReference>
<reference evidence="8" key="1">
    <citation type="submission" date="2022-10" db="EMBL/GenBank/DDBJ databases">
        <title>The WGS of Solirubrobacter ginsenosidimutans DSM 21036.</title>
        <authorList>
            <person name="Jiang Z."/>
        </authorList>
    </citation>
    <scope>NUCLEOTIDE SEQUENCE</scope>
    <source>
        <strain evidence="8">DSM 21036</strain>
    </source>
</reference>
<dbReference type="GO" id="GO:0016020">
    <property type="term" value="C:membrane"/>
    <property type="evidence" value="ECO:0007669"/>
    <property type="project" value="InterPro"/>
</dbReference>
<dbReference type="PANTHER" id="PTHR32089">
    <property type="entry name" value="METHYL-ACCEPTING CHEMOTAXIS PROTEIN MCPB"/>
    <property type="match status" value="1"/>
</dbReference>
<dbReference type="SUPFAM" id="SSF58104">
    <property type="entry name" value="Methyl-accepting chemotaxis protein (MCP) signaling domain"/>
    <property type="match status" value="1"/>
</dbReference>
<feature type="domain" description="Methyl-accepting transducer" evidence="6">
    <location>
        <begin position="173"/>
        <end position="395"/>
    </location>
</feature>
<dbReference type="PRINTS" id="PR00260">
    <property type="entry name" value="CHEMTRNSDUCR"/>
</dbReference>
<feature type="domain" description="HAMP" evidence="7">
    <location>
        <begin position="34"/>
        <end position="88"/>
    </location>
</feature>
<dbReference type="PROSITE" id="PS50885">
    <property type="entry name" value="HAMP"/>
    <property type="match status" value="2"/>
</dbReference>